<dbReference type="OrthoDB" id="7956949at2759"/>
<gene>
    <name evidence="4" type="ORF">c0_g1_i1</name>
</gene>
<evidence type="ECO:0000256" key="2">
    <source>
        <dbReference type="ARBA" id="ARBA00022723"/>
    </source>
</evidence>
<organism evidence="4">
    <name type="scientific">Bactrocera latifrons</name>
    <name type="common">Malaysian fruit fly</name>
    <name type="synonym">Chaetodacus latifrons</name>
    <dbReference type="NCBI Taxonomy" id="174628"/>
    <lineage>
        <taxon>Eukaryota</taxon>
        <taxon>Metazoa</taxon>
        <taxon>Ecdysozoa</taxon>
        <taxon>Arthropoda</taxon>
        <taxon>Hexapoda</taxon>
        <taxon>Insecta</taxon>
        <taxon>Pterygota</taxon>
        <taxon>Neoptera</taxon>
        <taxon>Endopterygota</taxon>
        <taxon>Diptera</taxon>
        <taxon>Brachycera</taxon>
        <taxon>Muscomorpha</taxon>
        <taxon>Tephritoidea</taxon>
        <taxon>Tephritidae</taxon>
        <taxon>Bactrocera</taxon>
        <taxon>Bactrocera</taxon>
    </lineage>
</organism>
<keyword evidence="2" id="KW-0479">Metal-binding</keyword>
<dbReference type="AlphaFoldDB" id="A0A0K8VY55"/>
<protein>
    <recommendedName>
        <fullName evidence="3">DDE Tnp4 domain-containing protein</fullName>
    </recommendedName>
</protein>
<dbReference type="Pfam" id="PF13359">
    <property type="entry name" value="DDE_Tnp_4"/>
    <property type="match status" value="1"/>
</dbReference>
<reference evidence="4" key="1">
    <citation type="submission" date="2015-06" db="EMBL/GenBank/DDBJ databases">
        <authorList>
            <person name="Hoefler B.C."/>
            <person name="Straight P.D."/>
        </authorList>
    </citation>
    <scope>NUCLEOTIDE SEQUENCE</scope>
</reference>
<dbReference type="EMBL" id="GDHF01008550">
    <property type="protein sequence ID" value="JAI43764.1"/>
    <property type="molecule type" value="Transcribed_RNA"/>
</dbReference>
<accession>A0A0K8VY55</accession>
<evidence type="ECO:0000313" key="4">
    <source>
        <dbReference type="EMBL" id="JAI43764.1"/>
    </source>
</evidence>
<proteinExistence type="predicted"/>
<name>A0A0K8VY55_BACLA</name>
<comment type="cofactor">
    <cofactor evidence="1">
        <name>a divalent metal cation</name>
        <dbReference type="ChEBI" id="CHEBI:60240"/>
    </cofactor>
</comment>
<dbReference type="GO" id="GO:0046872">
    <property type="term" value="F:metal ion binding"/>
    <property type="evidence" value="ECO:0007669"/>
    <property type="project" value="UniProtKB-KW"/>
</dbReference>
<evidence type="ECO:0000256" key="1">
    <source>
        <dbReference type="ARBA" id="ARBA00001968"/>
    </source>
</evidence>
<feature type="domain" description="DDE Tnp4" evidence="3">
    <location>
        <begin position="2"/>
        <end position="130"/>
    </location>
</feature>
<sequence length="215" mass="24700">MATCDTNYKLTSVSIGNNGQFSSSSYGHALLENILPLPGTGQRTEVNPSFPHYFAGDYSFPLLNNLMRPFPGMELSKRRQIFNYRLSRGHQVIENTLGIIAARWHIFKKPITAKSTECKKFVLAVCALHNFIMSNDTDHIYCPEKYADWEDENHIIKKGDWRKDIEDRNPAISHSKCLIQKSSPTAFKQREDLAKYFENNGAVEFQNEFIRGFRS</sequence>
<dbReference type="InterPro" id="IPR027806">
    <property type="entry name" value="HARBI1_dom"/>
</dbReference>
<evidence type="ECO:0000259" key="3">
    <source>
        <dbReference type="Pfam" id="PF13359"/>
    </source>
</evidence>